<evidence type="ECO:0008006" key="3">
    <source>
        <dbReference type="Google" id="ProtNLM"/>
    </source>
</evidence>
<feature type="transmembrane region" description="Helical" evidence="1">
    <location>
        <begin position="12"/>
        <end position="38"/>
    </location>
</feature>
<reference evidence="2" key="1">
    <citation type="journal article" date="2019" name="MBio">
        <title>Virus Genomes from Deep Sea Sediments Expand the Ocean Megavirome and Support Independent Origins of Viral Gigantism.</title>
        <authorList>
            <person name="Backstrom D."/>
            <person name="Yutin N."/>
            <person name="Jorgensen S.L."/>
            <person name="Dharamshi J."/>
            <person name="Homa F."/>
            <person name="Zaremba-Niedwiedzka K."/>
            <person name="Spang A."/>
            <person name="Wolf Y.I."/>
            <person name="Koonin E.V."/>
            <person name="Ettema T.J."/>
        </authorList>
    </citation>
    <scope>NUCLEOTIDE SEQUENCE</scope>
</reference>
<sequence length="53" mass="5424">MAVLGGGLMAGVGGIVILPIIIPAIVLTPIILPGLGLITLVHKVSEKPEENRE</sequence>
<name>A0A481YW15_9VIRU</name>
<organism evidence="2">
    <name type="scientific">Marseillevirus LCMAC201</name>
    <dbReference type="NCBI Taxonomy" id="2506605"/>
    <lineage>
        <taxon>Viruses</taxon>
        <taxon>Varidnaviria</taxon>
        <taxon>Bamfordvirae</taxon>
        <taxon>Nucleocytoviricota</taxon>
        <taxon>Megaviricetes</taxon>
        <taxon>Pimascovirales</taxon>
        <taxon>Pimascovirales incertae sedis</taxon>
        <taxon>Marseilleviridae</taxon>
    </lineage>
</organism>
<keyword evidence="1" id="KW-0472">Membrane</keyword>
<keyword evidence="1" id="KW-0812">Transmembrane</keyword>
<keyword evidence="1" id="KW-1133">Transmembrane helix</keyword>
<evidence type="ECO:0000313" key="2">
    <source>
        <dbReference type="EMBL" id="QBK87388.1"/>
    </source>
</evidence>
<dbReference type="EMBL" id="MK500350">
    <property type="protein sequence ID" value="QBK87388.1"/>
    <property type="molecule type" value="Genomic_DNA"/>
</dbReference>
<proteinExistence type="predicted"/>
<gene>
    <name evidence="2" type="ORF">LCMAC201_02980</name>
</gene>
<evidence type="ECO:0000256" key="1">
    <source>
        <dbReference type="SAM" id="Phobius"/>
    </source>
</evidence>
<protein>
    <recommendedName>
        <fullName evidence="3">Transmembrane protein</fullName>
    </recommendedName>
</protein>
<accession>A0A481YW15</accession>